<dbReference type="PANTHER" id="PTHR11439">
    <property type="entry name" value="GAG-POL-RELATED RETROTRANSPOSON"/>
    <property type="match status" value="1"/>
</dbReference>
<organism evidence="2 3">
    <name type="scientific">Vitis vinifera</name>
    <name type="common">Grape</name>
    <dbReference type="NCBI Taxonomy" id="29760"/>
    <lineage>
        <taxon>Eukaryota</taxon>
        <taxon>Viridiplantae</taxon>
        <taxon>Streptophyta</taxon>
        <taxon>Embryophyta</taxon>
        <taxon>Tracheophyta</taxon>
        <taxon>Spermatophyta</taxon>
        <taxon>Magnoliopsida</taxon>
        <taxon>eudicotyledons</taxon>
        <taxon>Gunneridae</taxon>
        <taxon>Pentapetalae</taxon>
        <taxon>rosids</taxon>
        <taxon>Vitales</taxon>
        <taxon>Vitaceae</taxon>
        <taxon>Viteae</taxon>
        <taxon>Vitis</taxon>
    </lineage>
</organism>
<name>A0A438KCJ6_VITVI</name>
<dbReference type="Proteomes" id="UP000288805">
    <property type="component" value="Unassembled WGS sequence"/>
</dbReference>
<dbReference type="PANTHER" id="PTHR11439:SF440">
    <property type="entry name" value="INTEGRASE CATALYTIC DOMAIN-CONTAINING PROTEIN"/>
    <property type="match status" value="1"/>
</dbReference>
<protein>
    <submittedName>
        <fullName evidence="2">Retrovirus-related Pol polyprotein from transposon RE1</fullName>
    </submittedName>
</protein>
<evidence type="ECO:0000313" key="2">
    <source>
        <dbReference type="EMBL" id="RVX18931.1"/>
    </source>
</evidence>
<dbReference type="EMBL" id="QGNW01000010">
    <property type="protein sequence ID" value="RVX18931.1"/>
    <property type="molecule type" value="Genomic_DNA"/>
</dbReference>
<dbReference type="CDD" id="cd09272">
    <property type="entry name" value="RNase_HI_RT_Ty1"/>
    <property type="match status" value="1"/>
</dbReference>
<dbReference type="EMBL" id="QGNW01001152">
    <property type="protein sequence ID" value="RVW53226.1"/>
    <property type="molecule type" value="Genomic_DNA"/>
</dbReference>
<evidence type="ECO:0000313" key="3">
    <source>
        <dbReference type="Proteomes" id="UP000288805"/>
    </source>
</evidence>
<dbReference type="AlphaFoldDB" id="A0A438KCJ6"/>
<accession>A0A438KCJ6</accession>
<reference evidence="2 3" key="1">
    <citation type="journal article" date="2018" name="PLoS Genet.">
        <title>Population sequencing reveals clonal diversity and ancestral inbreeding in the grapevine cultivar Chardonnay.</title>
        <authorList>
            <person name="Roach M.J."/>
            <person name="Johnson D.L."/>
            <person name="Bohlmann J."/>
            <person name="van Vuuren H.J."/>
            <person name="Jones S.J."/>
            <person name="Pretorius I.S."/>
            <person name="Schmidt S.A."/>
            <person name="Borneman A.R."/>
        </authorList>
    </citation>
    <scope>NUCLEOTIDE SEQUENCE [LARGE SCALE GENOMIC DNA]</scope>
    <source>
        <strain evidence="3">cv. Chardonnay</strain>
        <strain evidence="2">I10V1</strain>
        <tissue evidence="2">Leaf</tissue>
    </source>
</reference>
<comment type="caution">
    <text evidence="2">The sequence shown here is derived from an EMBL/GenBank/DDBJ whole genome shotgun (WGS) entry which is preliminary data.</text>
</comment>
<sequence>MNNSYKAFTTNLNSSSAPKNIQEALVDPKWREAIDEEMKALYKNERWDIVDLSKGKHPLGWYGTFVGSILVTWRRKKQPVVIGSSVKAEYRVMALGICELMGTLSKESQVDVEEPMRLYCKDKAAISIIHNPIQHDRTKHVEVDRHFIKKKIDNGFICTPFVSSKLQLANKFTKGVSNPSFNSVTCKLRMNHIFKPA</sequence>
<evidence type="ECO:0000313" key="1">
    <source>
        <dbReference type="EMBL" id="RVW53226.1"/>
    </source>
</evidence>
<gene>
    <name evidence="2" type="primary">RE1_2145</name>
    <name evidence="1" type="synonym">RE1_2568</name>
    <name evidence="2" type="ORF">CK203_007042</name>
    <name evidence="1" type="ORF">CK203_091647</name>
</gene>
<proteinExistence type="predicted"/>